<keyword evidence="1" id="KW-0378">Hydrolase</keyword>
<dbReference type="InterPro" id="IPR002508">
    <property type="entry name" value="MurNAc-LAA_cat"/>
</dbReference>
<evidence type="ECO:0000259" key="2">
    <source>
        <dbReference type="SMART" id="SM00646"/>
    </source>
</evidence>
<dbReference type="SMART" id="SM00646">
    <property type="entry name" value="Ami_3"/>
    <property type="match status" value="1"/>
</dbReference>
<dbReference type="SUPFAM" id="SSF47090">
    <property type="entry name" value="PGBD-like"/>
    <property type="match status" value="1"/>
</dbReference>
<organism evidence="3 4">
    <name type="scientific">Lusitaniella coriacea LEGE 07157</name>
    <dbReference type="NCBI Taxonomy" id="945747"/>
    <lineage>
        <taxon>Bacteria</taxon>
        <taxon>Bacillati</taxon>
        <taxon>Cyanobacteriota</taxon>
        <taxon>Cyanophyceae</taxon>
        <taxon>Spirulinales</taxon>
        <taxon>Lusitaniellaceae</taxon>
        <taxon>Lusitaniella</taxon>
    </lineage>
</organism>
<dbReference type="GO" id="GO:0008745">
    <property type="term" value="F:N-acetylmuramoyl-L-alanine amidase activity"/>
    <property type="evidence" value="ECO:0007669"/>
    <property type="project" value="InterPro"/>
</dbReference>
<feature type="domain" description="MurNAc-LAA" evidence="2">
    <location>
        <begin position="65"/>
        <end position="168"/>
    </location>
</feature>
<dbReference type="Proteomes" id="UP000654482">
    <property type="component" value="Unassembled WGS sequence"/>
</dbReference>
<name>A0A8J7AMN8_9CYAN</name>
<dbReference type="InterPro" id="IPR002477">
    <property type="entry name" value="Peptidoglycan-bd-like"/>
</dbReference>
<sequence>MKFGIDMGHNAPPDVGAASRFGKEDVLTKEVGTKVISKIEAVGDRAVNCTPSNASSVINSLYQRIQKANAENVDVYVSIHFNSFNGSANGVEVFAVSDAGRRIAQPVLDSIVKLGFTNRRVKGGSHLYVLRNTRMPGILIECCFLDSEKDMSLFDSEVMANAIVKGLTGKSPQISPETSKKEEPKILELQKVLNRFQIRDANGKALVEDGISGAATESATLKFHEIMGVDAGKTAGALTWKLIEEVLAQPTLRPNHAEGSAVKYVQFRLGDTIDGVYDEPTVEAVKSFQRRQNLVDDGIIGPKSWGIIMGKLAPELSLKIIKDTILKQEPINSSEIEDEILKYPIEEGIELPLHSWEEEGNHVKLALLDHTFNGFNTWYAFIDHIEIWKEGKPLELNPDDEQPIVVRTDSFHLPGFTSTFYLSDPIVPNGHFYWRDALHNGERIPKERSHVENIIALAKRMEDVRERLGGFPIIVTSWYRPDPWNSRVGGAKYSRHKVGQAIDFIRPGMTGRQMASRLRSWPGGMGIYRSYPNLLHLDIRPYRARWGGA</sequence>
<dbReference type="Gene3D" id="3.40.630.40">
    <property type="entry name" value="Zn-dependent exopeptidases"/>
    <property type="match status" value="1"/>
</dbReference>
<reference evidence="3" key="1">
    <citation type="submission" date="2020-10" db="EMBL/GenBank/DDBJ databases">
        <authorList>
            <person name="Castelo-Branco R."/>
            <person name="Eusebio N."/>
            <person name="Adriana R."/>
            <person name="Vieira A."/>
            <person name="Brugerolle De Fraissinette N."/>
            <person name="Rezende De Castro R."/>
            <person name="Schneider M.P."/>
            <person name="Vasconcelos V."/>
            <person name="Leao P.N."/>
        </authorList>
    </citation>
    <scope>NUCLEOTIDE SEQUENCE</scope>
    <source>
        <strain evidence="3">LEGE 07157</strain>
    </source>
</reference>
<dbReference type="Gene3D" id="3.30.1380.10">
    <property type="match status" value="1"/>
</dbReference>
<dbReference type="Pfam" id="PF01471">
    <property type="entry name" value="PG_binding_1"/>
    <property type="match status" value="1"/>
</dbReference>
<protein>
    <submittedName>
        <fullName evidence="3">N-acetylmuramoyl-L-alanine amidase</fullName>
    </submittedName>
</protein>
<dbReference type="CDD" id="cd02696">
    <property type="entry name" value="MurNAc-LAA"/>
    <property type="match status" value="1"/>
</dbReference>
<dbReference type="GO" id="GO:0030288">
    <property type="term" value="C:outer membrane-bounded periplasmic space"/>
    <property type="evidence" value="ECO:0007669"/>
    <property type="project" value="TreeGrafter"/>
</dbReference>
<dbReference type="GO" id="GO:0009253">
    <property type="term" value="P:peptidoglycan catabolic process"/>
    <property type="evidence" value="ECO:0007669"/>
    <property type="project" value="InterPro"/>
</dbReference>
<evidence type="ECO:0000313" key="3">
    <source>
        <dbReference type="EMBL" id="MBE9114678.1"/>
    </source>
</evidence>
<dbReference type="SUPFAM" id="SSF53187">
    <property type="entry name" value="Zn-dependent exopeptidases"/>
    <property type="match status" value="1"/>
</dbReference>
<dbReference type="PANTHER" id="PTHR30404">
    <property type="entry name" value="N-ACETYLMURAMOYL-L-ALANINE AMIDASE"/>
    <property type="match status" value="1"/>
</dbReference>
<dbReference type="InterPro" id="IPR050695">
    <property type="entry name" value="N-acetylmuramoyl_amidase_3"/>
</dbReference>
<dbReference type="Pfam" id="PF08291">
    <property type="entry name" value="Peptidase_M15_3"/>
    <property type="match status" value="1"/>
</dbReference>
<dbReference type="PANTHER" id="PTHR30404:SF0">
    <property type="entry name" value="N-ACETYLMURAMOYL-L-ALANINE AMIDASE AMIC"/>
    <property type="match status" value="1"/>
</dbReference>
<dbReference type="InterPro" id="IPR036366">
    <property type="entry name" value="PGBDSf"/>
</dbReference>
<dbReference type="SUPFAM" id="SSF55166">
    <property type="entry name" value="Hedgehog/DD-peptidase"/>
    <property type="match status" value="1"/>
</dbReference>
<dbReference type="InterPro" id="IPR036365">
    <property type="entry name" value="PGBD-like_sf"/>
</dbReference>
<dbReference type="Gene3D" id="1.10.101.10">
    <property type="entry name" value="PGBD-like superfamily/PGBD"/>
    <property type="match status" value="1"/>
</dbReference>
<evidence type="ECO:0000313" key="4">
    <source>
        <dbReference type="Proteomes" id="UP000654482"/>
    </source>
</evidence>
<dbReference type="Pfam" id="PF01520">
    <property type="entry name" value="Amidase_3"/>
    <property type="match status" value="1"/>
</dbReference>
<dbReference type="InterPro" id="IPR009045">
    <property type="entry name" value="Zn_M74/Hedgehog-like"/>
</dbReference>
<proteinExistence type="predicted"/>
<keyword evidence="4" id="KW-1185">Reference proteome</keyword>
<dbReference type="AlphaFoldDB" id="A0A8J7AMN8"/>
<dbReference type="EMBL" id="JADEWZ010000002">
    <property type="protein sequence ID" value="MBE9114678.1"/>
    <property type="molecule type" value="Genomic_DNA"/>
</dbReference>
<evidence type="ECO:0000256" key="1">
    <source>
        <dbReference type="ARBA" id="ARBA00022801"/>
    </source>
</evidence>
<gene>
    <name evidence="3" type="ORF">IQ249_02090</name>
</gene>
<dbReference type="InterPro" id="IPR013230">
    <property type="entry name" value="Peptidase_M15A_C"/>
</dbReference>
<dbReference type="RefSeq" id="WP_194027764.1">
    <property type="nucleotide sequence ID" value="NZ_JADEWZ010000002.1"/>
</dbReference>
<comment type="caution">
    <text evidence="3">The sequence shown here is derived from an EMBL/GenBank/DDBJ whole genome shotgun (WGS) entry which is preliminary data.</text>
</comment>
<accession>A0A8J7AMN8</accession>